<protein>
    <submittedName>
        <fullName evidence="1">Uncharacterized protein</fullName>
    </submittedName>
</protein>
<dbReference type="EMBL" id="JACHXI010000015">
    <property type="protein sequence ID" value="MBB3104407.1"/>
    <property type="molecule type" value="Genomic_DNA"/>
</dbReference>
<name>A0A839T4E2_AZOMA</name>
<reference evidence="1 2" key="1">
    <citation type="submission" date="2020-08" db="EMBL/GenBank/DDBJ databases">
        <title>Genomic Encyclopedia of Type Strains, Phase III (KMG-III): the genomes of soil and plant-associated and newly described type strains.</title>
        <authorList>
            <person name="Whitman W."/>
        </authorList>
    </citation>
    <scope>NUCLEOTIDE SEQUENCE [LARGE SCALE GENOMIC DNA]</scope>
    <source>
        <strain evidence="1 2">CECT 4462</strain>
    </source>
</reference>
<keyword evidence="2" id="KW-1185">Reference proteome</keyword>
<gene>
    <name evidence="1" type="ORF">FHR87_002823</name>
</gene>
<dbReference type="AlphaFoldDB" id="A0A839T4E2"/>
<organism evidence="1 2">
    <name type="scientific">Azomonas macrocytogenes</name>
    <name type="common">Azotobacter macrocytogenes</name>
    <dbReference type="NCBI Taxonomy" id="69962"/>
    <lineage>
        <taxon>Bacteria</taxon>
        <taxon>Pseudomonadati</taxon>
        <taxon>Pseudomonadota</taxon>
        <taxon>Gammaproteobacteria</taxon>
        <taxon>Pseudomonadales</taxon>
        <taxon>Pseudomonadaceae</taxon>
        <taxon>Azomonas</taxon>
    </lineage>
</organism>
<evidence type="ECO:0000313" key="1">
    <source>
        <dbReference type="EMBL" id="MBB3104407.1"/>
    </source>
</evidence>
<evidence type="ECO:0000313" key="2">
    <source>
        <dbReference type="Proteomes" id="UP000549250"/>
    </source>
</evidence>
<accession>A0A839T4E2</accession>
<dbReference type="Proteomes" id="UP000549250">
    <property type="component" value="Unassembled WGS sequence"/>
</dbReference>
<comment type="caution">
    <text evidence="1">The sequence shown here is derived from an EMBL/GenBank/DDBJ whole genome shotgun (WGS) entry which is preliminary data.</text>
</comment>
<sequence length="44" mass="4916">MTAYVVFVRETVTDCQAARLHRLQGSTGRVYFVEGIDAQPESRG</sequence>
<dbReference type="RefSeq" id="WP_275944082.1">
    <property type="nucleotide sequence ID" value="NZ_JACHXI010000015.1"/>
</dbReference>
<proteinExistence type="predicted"/>